<evidence type="ECO:0000256" key="6">
    <source>
        <dbReference type="ARBA" id="ARBA00023014"/>
    </source>
</evidence>
<keyword evidence="4" id="KW-0560">Oxidoreductase</keyword>
<dbReference type="RefSeq" id="WP_028310922.1">
    <property type="nucleotide sequence ID" value="NZ_AXWS01000008.1"/>
</dbReference>
<dbReference type="AlphaFoldDB" id="A0A8B6X2P3"/>
<evidence type="ECO:0000256" key="4">
    <source>
        <dbReference type="ARBA" id="ARBA00023002"/>
    </source>
</evidence>
<dbReference type="Pfam" id="PF22289">
    <property type="entry name" value="DmmA-like_C"/>
    <property type="match status" value="1"/>
</dbReference>
<dbReference type="GO" id="GO:0051537">
    <property type="term" value="F:2 iron, 2 sulfur cluster binding"/>
    <property type="evidence" value="ECO:0007669"/>
    <property type="project" value="UniProtKB-KW"/>
</dbReference>
<sequence length="195" mass="20846">MSAPYTIKSQPAWTELGWDTSGRQHLVLAGAADAAVAARLAADAPAGVDLIVIPHDGDEAWLGLASGGGSITRAERPEAALQILRDALAAARMGTRLYLIGGESLIWLAARIANEAGMGESEIHRHRCGTLARPVYCVHCKTITHAIHTNIAPCGGCGRQLFVRDHFSRRLGAYMGFQIDAEEPGVLPDVERIYP</sequence>
<name>A0A8B6X2P3_9BURK</name>
<evidence type="ECO:0000256" key="5">
    <source>
        <dbReference type="ARBA" id="ARBA00023004"/>
    </source>
</evidence>
<keyword evidence="1" id="KW-0285">Flavoprotein</keyword>
<dbReference type="GO" id="GO:0046872">
    <property type="term" value="F:metal ion binding"/>
    <property type="evidence" value="ECO:0007669"/>
    <property type="project" value="UniProtKB-KW"/>
</dbReference>
<feature type="domain" description="Dimethylamine monooxygenase subunit DmmA-like C-terminal" evidence="7">
    <location>
        <begin position="135"/>
        <end position="176"/>
    </location>
</feature>
<keyword evidence="5" id="KW-0408">Iron</keyword>
<organism evidence="9 10">
    <name type="scientific">Derxia gummosa DSM 723</name>
    <dbReference type="NCBI Taxonomy" id="1121388"/>
    <lineage>
        <taxon>Bacteria</taxon>
        <taxon>Pseudomonadati</taxon>
        <taxon>Pseudomonadota</taxon>
        <taxon>Betaproteobacteria</taxon>
        <taxon>Burkholderiales</taxon>
        <taxon>Alcaligenaceae</taxon>
        <taxon>Derxia</taxon>
    </lineage>
</organism>
<evidence type="ECO:0000313" key="9">
    <source>
        <dbReference type="Proteomes" id="UP000675920"/>
    </source>
</evidence>
<evidence type="ECO:0000256" key="3">
    <source>
        <dbReference type="ARBA" id="ARBA00022723"/>
    </source>
</evidence>
<keyword evidence="2" id="KW-0001">2Fe-2S</keyword>
<dbReference type="InterPro" id="IPR048037">
    <property type="entry name" value="DmmA-like_C"/>
</dbReference>
<dbReference type="NCBIfam" id="NF041259">
    <property type="entry name" value="mono_DmmA_fam"/>
    <property type="match status" value="1"/>
</dbReference>
<dbReference type="InterPro" id="IPR054582">
    <property type="entry name" value="DmmA-like_N"/>
</dbReference>
<keyword evidence="9" id="KW-1185">Reference proteome</keyword>
<evidence type="ECO:0000256" key="1">
    <source>
        <dbReference type="ARBA" id="ARBA00022630"/>
    </source>
</evidence>
<dbReference type="GO" id="GO:0004497">
    <property type="term" value="F:monooxygenase activity"/>
    <property type="evidence" value="ECO:0007669"/>
    <property type="project" value="UniProtKB-KW"/>
</dbReference>
<keyword evidence="6" id="KW-0411">Iron-sulfur</keyword>
<feature type="domain" description="Dimethylamine monooxygenase subunit DmmA-like N-terminal" evidence="8">
    <location>
        <begin position="5"/>
        <end position="123"/>
    </location>
</feature>
<reference evidence="10" key="3">
    <citation type="submission" date="2025-08" db="UniProtKB">
        <authorList>
            <consortium name="RefSeq"/>
        </authorList>
    </citation>
    <scope>IDENTIFICATION</scope>
</reference>
<evidence type="ECO:0000259" key="7">
    <source>
        <dbReference type="Pfam" id="PF22289"/>
    </source>
</evidence>
<dbReference type="Pfam" id="PF22290">
    <property type="entry name" value="DmmA-like_N"/>
    <property type="match status" value="1"/>
</dbReference>
<proteinExistence type="predicted"/>
<reference evidence="10" key="2">
    <citation type="journal article" date="2017" name="ISME J.">
        <title>Identification of dimethylamine monooxygenase in marine bacteria reveals a metabolic bottleneck in the methylated amine degradation pathway.</title>
        <authorList>
            <person name="Lidbury I."/>
            <person name="Mausz M.A."/>
            <person name="Scanlan D.J."/>
            <person name="Chen Y."/>
        </authorList>
    </citation>
    <scope>NUCLEOTIDE SEQUENCE</scope>
</reference>
<protein>
    <submittedName>
        <fullName evidence="10">Dimethylamine monooxygenase subunit DmmA family protein</fullName>
    </submittedName>
</protein>
<evidence type="ECO:0000259" key="8">
    <source>
        <dbReference type="Pfam" id="PF22290"/>
    </source>
</evidence>
<dbReference type="OrthoDB" id="6955242at2"/>
<keyword evidence="3" id="KW-0479">Metal-binding</keyword>
<evidence type="ECO:0000256" key="2">
    <source>
        <dbReference type="ARBA" id="ARBA00022714"/>
    </source>
</evidence>
<evidence type="ECO:0000313" key="10">
    <source>
        <dbReference type="RefSeq" id="WP_028310922.1"/>
    </source>
</evidence>
<accession>A0A8B6X2P3</accession>
<dbReference type="Proteomes" id="UP000675920">
    <property type="component" value="Unplaced"/>
</dbReference>
<reference evidence="10" key="1">
    <citation type="journal article" date="2014" name="Environ. Microbiol.">
        <title>Identification and characterization of trimethylamine N-oxide (TMAO) demethylase and TMAO permease in Methylocella silvestris BL2.</title>
        <authorList>
            <person name="Zhu Y."/>
            <person name="Jameson E."/>
            <person name="Parslow R.A."/>
            <person name="Lidbury I."/>
            <person name="Fu T."/>
            <person name="Dafforn T.R."/>
            <person name="Schafer H."/>
            <person name="Chen Y."/>
        </authorList>
    </citation>
    <scope>NUCLEOTIDE SEQUENCE</scope>
</reference>
<keyword evidence="10" id="KW-0503">Monooxygenase</keyword>